<dbReference type="EMBL" id="BAAARW010000012">
    <property type="protein sequence ID" value="GAA2424322.1"/>
    <property type="molecule type" value="Genomic_DNA"/>
</dbReference>
<reference evidence="5" key="1">
    <citation type="journal article" date="2019" name="Int. J. Syst. Evol. Microbiol.">
        <title>The Global Catalogue of Microorganisms (GCM) 10K type strain sequencing project: providing services to taxonomists for standard genome sequencing and annotation.</title>
        <authorList>
            <consortium name="The Broad Institute Genomics Platform"/>
            <consortium name="The Broad Institute Genome Sequencing Center for Infectious Disease"/>
            <person name="Wu L."/>
            <person name="Ma J."/>
        </authorList>
    </citation>
    <scope>NUCLEOTIDE SEQUENCE [LARGE SCALE GENOMIC DNA]</scope>
    <source>
        <strain evidence="5">JCM 3325</strain>
    </source>
</reference>
<proteinExistence type="inferred from homology"/>
<organism evidence="4 5">
    <name type="scientific">Actinomadura vinacea</name>
    <dbReference type="NCBI Taxonomy" id="115336"/>
    <lineage>
        <taxon>Bacteria</taxon>
        <taxon>Bacillati</taxon>
        <taxon>Actinomycetota</taxon>
        <taxon>Actinomycetes</taxon>
        <taxon>Streptosporangiales</taxon>
        <taxon>Thermomonosporaceae</taxon>
        <taxon>Actinomadura</taxon>
    </lineage>
</organism>
<evidence type="ECO:0000256" key="2">
    <source>
        <dbReference type="SAM" id="MobiDB-lite"/>
    </source>
</evidence>
<dbReference type="InterPro" id="IPR000873">
    <property type="entry name" value="AMP-dep_synth/lig_dom"/>
</dbReference>
<protein>
    <submittedName>
        <fullName evidence="4">TIGR03089 family protein</fullName>
    </submittedName>
</protein>
<feature type="region of interest" description="Disordered" evidence="2">
    <location>
        <begin position="92"/>
        <end position="111"/>
    </location>
</feature>
<dbReference type="InterPro" id="IPR017523">
    <property type="entry name" value="Rv3268"/>
</dbReference>
<dbReference type="PANTHER" id="PTHR43201">
    <property type="entry name" value="ACYL-COA SYNTHETASE"/>
    <property type="match status" value="1"/>
</dbReference>
<accession>A0ABP5WEM1</accession>
<evidence type="ECO:0000313" key="5">
    <source>
        <dbReference type="Proteomes" id="UP001501231"/>
    </source>
</evidence>
<evidence type="ECO:0000259" key="3">
    <source>
        <dbReference type="Pfam" id="PF00501"/>
    </source>
</evidence>
<dbReference type="NCBIfam" id="TIGR03089">
    <property type="entry name" value="TIGR03089 family protein"/>
    <property type="match status" value="1"/>
</dbReference>
<keyword evidence="5" id="KW-1185">Reference proteome</keyword>
<dbReference type="Proteomes" id="UP001501231">
    <property type="component" value="Unassembled WGS sequence"/>
</dbReference>
<name>A0ABP5WEM1_9ACTN</name>
<dbReference type="InterPro" id="IPR042099">
    <property type="entry name" value="ANL_N_sf"/>
</dbReference>
<sequence length="280" mass="29243">MSEIGPAELLRRRVADDPSRPLVTFYDDATGERVELSAKTFDNWVAKTANLLVDGLAAEPGGRVVLALPPHWQSAAWLMACWSAGLEAVPADPGGPADGTDEISDATEPAGASGPYLLVAAEEVLDRMLTDPGADEIVGLSLHALGGALADCPPGVVDYAVEVRSYGDRFVPSAEITPESPALHVTKTTLTGAEVVREAFGAAAKWGLDAQDRVLVDMPYTTLDGVLAGLVAPLASGASVIIQRNFDKAALERRVTLEHVTAVAGVSGWNVPSGSVKRLL</sequence>
<dbReference type="PANTHER" id="PTHR43201:SF8">
    <property type="entry name" value="ACYL-COA SYNTHETASE FAMILY MEMBER 3"/>
    <property type="match status" value="1"/>
</dbReference>
<comment type="caution">
    <text evidence="4">The sequence shown here is derived from an EMBL/GenBank/DDBJ whole genome shotgun (WGS) entry which is preliminary data.</text>
</comment>
<dbReference type="RefSeq" id="WP_344590672.1">
    <property type="nucleotide sequence ID" value="NZ_BAAARW010000012.1"/>
</dbReference>
<dbReference type="Gene3D" id="3.40.50.12780">
    <property type="entry name" value="N-terminal domain of ligase-like"/>
    <property type="match status" value="1"/>
</dbReference>
<comment type="similarity">
    <text evidence="1">Belongs to the ATP-dependent AMP-binding enzyme family.</text>
</comment>
<evidence type="ECO:0000256" key="1">
    <source>
        <dbReference type="ARBA" id="ARBA00006432"/>
    </source>
</evidence>
<feature type="domain" description="AMP-dependent synthetase/ligase" evidence="3">
    <location>
        <begin position="11"/>
        <end position="109"/>
    </location>
</feature>
<evidence type="ECO:0000313" key="4">
    <source>
        <dbReference type="EMBL" id="GAA2424322.1"/>
    </source>
</evidence>
<gene>
    <name evidence="4" type="ORF">GCM10010191_40790</name>
</gene>
<dbReference type="SUPFAM" id="SSF56801">
    <property type="entry name" value="Acetyl-CoA synthetase-like"/>
    <property type="match status" value="1"/>
</dbReference>
<dbReference type="Pfam" id="PF00501">
    <property type="entry name" value="AMP-binding"/>
    <property type="match status" value="1"/>
</dbReference>